<dbReference type="STRING" id="35608.A0A2U1MKZ5"/>
<dbReference type="PANTHER" id="PTHR31343">
    <property type="entry name" value="T15D22.8"/>
    <property type="match status" value="1"/>
</dbReference>
<dbReference type="OrthoDB" id="1716402at2759"/>
<dbReference type="EMBL" id="PKPP01004986">
    <property type="protein sequence ID" value="PWA61940.1"/>
    <property type="molecule type" value="Genomic_DNA"/>
</dbReference>
<dbReference type="Proteomes" id="UP000245207">
    <property type="component" value="Unassembled WGS sequence"/>
</dbReference>
<name>A0A2U1MKZ5_ARTAN</name>
<reference evidence="1 2" key="1">
    <citation type="journal article" date="2018" name="Mol. Plant">
        <title>The genome of Artemisia annua provides insight into the evolution of Asteraceae family and artemisinin biosynthesis.</title>
        <authorList>
            <person name="Shen Q."/>
            <person name="Zhang L."/>
            <person name="Liao Z."/>
            <person name="Wang S."/>
            <person name="Yan T."/>
            <person name="Shi P."/>
            <person name="Liu M."/>
            <person name="Fu X."/>
            <person name="Pan Q."/>
            <person name="Wang Y."/>
            <person name="Lv Z."/>
            <person name="Lu X."/>
            <person name="Zhang F."/>
            <person name="Jiang W."/>
            <person name="Ma Y."/>
            <person name="Chen M."/>
            <person name="Hao X."/>
            <person name="Li L."/>
            <person name="Tang Y."/>
            <person name="Lv G."/>
            <person name="Zhou Y."/>
            <person name="Sun X."/>
            <person name="Brodelius P.E."/>
            <person name="Rose J.K.C."/>
            <person name="Tang K."/>
        </authorList>
    </citation>
    <scope>NUCLEOTIDE SEQUENCE [LARGE SCALE GENOMIC DNA]</scope>
    <source>
        <strain evidence="2">cv. Huhao1</strain>
        <tissue evidence="1">Leaf</tissue>
    </source>
</reference>
<dbReference type="PANTHER" id="PTHR31343:SF4">
    <property type="entry name" value="DUF789 DOMAIN-CONTAINING PROTEIN"/>
    <property type="match status" value="1"/>
</dbReference>
<evidence type="ECO:0000313" key="2">
    <source>
        <dbReference type="Proteomes" id="UP000245207"/>
    </source>
</evidence>
<accession>A0A2U1MKZ5</accession>
<comment type="caution">
    <text evidence="1">The sequence shown here is derived from an EMBL/GenBank/DDBJ whole genome shotgun (WGS) entry which is preliminary data.</text>
</comment>
<dbReference type="InterPro" id="IPR008507">
    <property type="entry name" value="DUF789"/>
</dbReference>
<protein>
    <submittedName>
        <fullName evidence="1">Protein hunchback</fullName>
    </submittedName>
</protein>
<evidence type="ECO:0000313" key="1">
    <source>
        <dbReference type="EMBL" id="PWA61940.1"/>
    </source>
</evidence>
<dbReference type="AlphaFoldDB" id="A0A2U1MKZ5"/>
<keyword evidence="2" id="KW-1185">Reference proteome</keyword>
<dbReference type="Pfam" id="PF05623">
    <property type="entry name" value="DUF789"/>
    <property type="match status" value="3"/>
</dbReference>
<sequence>MSGSGDEVIIGALSRLTLNASRPLTNLDSFINTVTPVVPARIFVDETSSRNGLPYFTLGDLCEFFMMGSAYGVGVPFLLDGEYPTTQYYHPTLSGMQLYMDSSKADESPIENSTNGDSSSSANFFQHAWPGTRAFEFIDGEAPFRREPLSEKIAELSYRVPELTNYRSCDLSPASWICIAWYPSYRIGMGPTLKDLQTAFLSIHPLSTQRGSIAKPNMSDSPTVRLPVIGLASYKLAGSLISPITPQECAQEIELFQAASNWLNHLQFRLRDFTFFEKKRIAKPNMSDSPTVRLPVIGLASYKLAGSLISPITPQECAQEIELFQAASNWLNHLQFRLRDFTFFEKKRYSSSG</sequence>
<proteinExistence type="predicted"/>
<gene>
    <name evidence="1" type="ORF">CTI12_AA368540</name>
</gene>
<organism evidence="1 2">
    <name type="scientific">Artemisia annua</name>
    <name type="common">Sweet wormwood</name>
    <dbReference type="NCBI Taxonomy" id="35608"/>
    <lineage>
        <taxon>Eukaryota</taxon>
        <taxon>Viridiplantae</taxon>
        <taxon>Streptophyta</taxon>
        <taxon>Embryophyta</taxon>
        <taxon>Tracheophyta</taxon>
        <taxon>Spermatophyta</taxon>
        <taxon>Magnoliopsida</taxon>
        <taxon>eudicotyledons</taxon>
        <taxon>Gunneridae</taxon>
        <taxon>Pentapetalae</taxon>
        <taxon>asterids</taxon>
        <taxon>campanulids</taxon>
        <taxon>Asterales</taxon>
        <taxon>Asteraceae</taxon>
        <taxon>Asteroideae</taxon>
        <taxon>Anthemideae</taxon>
        <taxon>Artemisiinae</taxon>
        <taxon>Artemisia</taxon>
    </lineage>
</organism>